<protein>
    <submittedName>
        <fullName evidence="2">Uncharacterized protein</fullName>
    </submittedName>
</protein>
<evidence type="ECO:0000313" key="3">
    <source>
        <dbReference type="Proteomes" id="UP001642360"/>
    </source>
</evidence>
<evidence type="ECO:0000256" key="1">
    <source>
        <dbReference type="SAM" id="MobiDB-lite"/>
    </source>
</evidence>
<accession>A0ABC8UTC7</accession>
<dbReference type="EMBL" id="CAUOFW020008914">
    <property type="protein sequence ID" value="CAK9184284.1"/>
    <property type="molecule type" value="Genomic_DNA"/>
</dbReference>
<feature type="region of interest" description="Disordered" evidence="1">
    <location>
        <begin position="1"/>
        <end position="65"/>
    </location>
</feature>
<dbReference type="Proteomes" id="UP001642360">
    <property type="component" value="Unassembled WGS sequence"/>
</dbReference>
<feature type="compositionally biased region" description="Polar residues" evidence="1">
    <location>
        <begin position="56"/>
        <end position="65"/>
    </location>
</feature>
<reference evidence="2 3" key="1">
    <citation type="submission" date="2024-02" db="EMBL/GenBank/DDBJ databases">
        <authorList>
            <person name="Vignale AGUSTIN F."/>
            <person name="Sosa J E."/>
            <person name="Modenutti C."/>
        </authorList>
    </citation>
    <scope>NUCLEOTIDE SEQUENCE [LARGE SCALE GENOMIC DNA]</scope>
</reference>
<keyword evidence="3" id="KW-1185">Reference proteome</keyword>
<dbReference type="PANTHER" id="PTHR35831:SF1">
    <property type="match status" value="1"/>
</dbReference>
<proteinExistence type="predicted"/>
<feature type="compositionally biased region" description="Low complexity" evidence="1">
    <location>
        <begin position="28"/>
        <end position="37"/>
    </location>
</feature>
<dbReference type="AlphaFoldDB" id="A0ABC8UTC7"/>
<gene>
    <name evidence="2" type="ORF">ILEXP_LOCUS54587</name>
</gene>
<evidence type="ECO:0000313" key="2">
    <source>
        <dbReference type="EMBL" id="CAK9184284.1"/>
    </source>
</evidence>
<organism evidence="2 3">
    <name type="scientific">Ilex paraguariensis</name>
    <name type="common">yerba mate</name>
    <dbReference type="NCBI Taxonomy" id="185542"/>
    <lineage>
        <taxon>Eukaryota</taxon>
        <taxon>Viridiplantae</taxon>
        <taxon>Streptophyta</taxon>
        <taxon>Embryophyta</taxon>
        <taxon>Tracheophyta</taxon>
        <taxon>Spermatophyta</taxon>
        <taxon>Magnoliopsida</taxon>
        <taxon>eudicotyledons</taxon>
        <taxon>Gunneridae</taxon>
        <taxon>Pentapetalae</taxon>
        <taxon>asterids</taxon>
        <taxon>campanulids</taxon>
        <taxon>Aquifoliales</taxon>
        <taxon>Aquifoliaceae</taxon>
        <taxon>Ilex</taxon>
    </lineage>
</organism>
<name>A0ABC8UTC7_9AQUA</name>
<dbReference type="PANTHER" id="PTHR35831">
    <property type="entry name" value="OS01G0642200 PROTEIN"/>
    <property type="match status" value="1"/>
</dbReference>
<comment type="caution">
    <text evidence="2">The sequence shown here is derived from an EMBL/GenBank/DDBJ whole genome shotgun (WGS) entry which is preliminary data.</text>
</comment>
<sequence>MASLKADKPIGTQLFGQVKKEPAKTGDASSKAPASKSAPKKAAPKAQEPKKKPRVANQQQSTDAE</sequence>